<evidence type="ECO:0000313" key="8">
    <source>
        <dbReference type="EMBL" id="RHA76102.1"/>
    </source>
</evidence>
<feature type="domain" description="Bacterial surface antigen (D15)" evidence="7">
    <location>
        <begin position="426"/>
        <end position="777"/>
    </location>
</feature>
<feature type="signal peptide" evidence="6">
    <location>
        <begin position="1"/>
        <end position="27"/>
    </location>
</feature>
<evidence type="ECO:0000256" key="3">
    <source>
        <dbReference type="ARBA" id="ARBA00022729"/>
    </source>
</evidence>
<sequence length="783" mass="89721">MKKQRMKIRNYNILLVLLLLLMGTACSTTRNLPEGEVLYTGIKDIHINRNDQSPMGEKALAEVEAAISIAPNNSFFGSAKKRIPFPFGLWIYNSFKRYEKGLGKWIFKKLAAEPVLLSTVNPDTRVKVASNLLHDYGYFNGNVTYQVDSTKNPRAIKLTYHVNMGQPYYLDSIRYQGFSPRADSMIQATYKERIIKPGDHFDVTKLNEERQRLVDLFRNNGYYYYRTDFITFLADTLMHPGYVNLKILPKASVPWEALRTYYIGNTSVYLTGYNGEQPTDSMQTRNFTVHYAGDKPGLRYGVLRKRFLYRSGEQYSQIKQNYTQEALARLGVFKFSEFRYIPRMNDSIVTDTLDVRVNATFDLPYDSELELNVTTKSTKQTGPGAIFNLSKKNFQRMGASLNLELKGSYEWQTSSTVDGESSVMNSYELGAALSLEFPRLVLPWVRNRVDPFRFPSHTNFKVYAEQVNRARYFKMLSFGGTVSYSFQPKRSMKHTVTPLHLAFNTLQHRTARFDSIANANPMLFHSLDDQFIPSVTYTLTYDDTYKKKKNRIWWENSVTSAGNVTSLIYAAFGQKFSQKDKKLLGTPFAQFLKFTSEFRHLYTFNEKHQLASRIMGGVIWSYGNKTIAPYSEQFYVGGANSIRAFTIRSIGPGRFHPASSSSYSYVDETGDIKLEANLEYRFRIFSNFLGGNLNGAAFLDAGNVWLLRKDEARPNAEFSLNHFFDSIALGTGVGIRYDFSFLVLRLDWGIALHVPYDTGKSGYYNIPRFKDGMGLHFAIGYPF</sequence>
<protein>
    <recommendedName>
        <fullName evidence="7">Bacterial surface antigen (D15) domain-containing protein</fullName>
    </recommendedName>
</protein>
<dbReference type="GO" id="GO:0019867">
    <property type="term" value="C:outer membrane"/>
    <property type="evidence" value="ECO:0007669"/>
    <property type="project" value="InterPro"/>
</dbReference>
<dbReference type="PANTHER" id="PTHR12815">
    <property type="entry name" value="SORTING AND ASSEMBLY MACHINERY SAMM50 PROTEIN FAMILY MEMBER"/>
    <property type="match status" value="1"/>
</dbReference>
<feature type="chain" id="PRO_5019532427" description="Bacterial surface antigen (D15) domain-containing protein" evidence="6">
    <location>
        <begin position="28"/>
        <end position="783"/>
    </location>
</feature>
<evidence type="ECO:0000256" key="6">
    <source>
        <dbReference type="SAM" id="SignalP"/>
    </source>
</evidence>
<organism evidence="8 9">
    <name type="scientific">Phocaeicola coprophilus</name>
    <dbReference type="NCBI Taxonomy" id="387090"/>
    <lineage>
        <taxon>Bacteria</taxon>
        <taxon>Pseudomonadati</taxon>
        <taxon>Bacteroidota</taxon>
        <taxon>Bacteroidia</taxon>
        <taxon>Bacteroidales</taxon>
        <taxon>Bacteroidaceae</taxon>
        <taxon>Phocaeicola</taxon>
    </lineage>
</organism>
<accession>A0A413T0I2</accession>
<keyword evidence="5" id="KW-0998">Cell outer membrane</keyword>
<gene>
    <name evidence="8" type="ORF">DW921_07340</name>
</gene>
<dbReference type="RefSeq" id="WP_118400341.1">
    <property type="nucleotide sequence ID" value="NZ_CABJGD010000012.1"/>
</dbReference>
<dbReference type="Proteomes" id="UP000283855">
    <property type="component" value="Unassembled WGS sequence"/>
</dbReference>
<dbReference type="EMBL" id="QSFT01000012">
    <property type="protein sequence ID" value="RHA76102.1"/>
    <property type="molecule type" value="Genomic_DNA"/>
</dbReference>
<proteinExistence type="predicted"/>
<reference evidence="8 9" key="1">
    <citation type="submission" date="2018-08" db="EMBL/GenBank/DDBJ databases">
        <title>A genome reference for cultivated species of the human gut microbiota.</title>
        <authorList>
            <person name="Zou Y."/>
            <person name="Xue W."/>
            <person name="Luo G."/>
        </authorList>
    </citation>
    <scope>NUCLEOTIDE SEQUENCE [LARGE SCALE GENOMIC DNA]</scope>
    <source>
        <strain evidence="8 9">AM42-38</strain>
    </source>
</reference>
<keyword evidence="3 6" id="KW-0732">Signal</keyword>
<dbReference type="Pfam" id="PF01103">
    <property type="entry name" value="Omp85"/>
    <property type="match status" value="1"/>
</dbReference>
<evidence type="ECO:0000259" key="7">
    <source>
        <dbReference type="Pfam" id="PF01103"/>
    </source>
</evidence>
<dbReference type="AlphaFoldDB" id="A0A413T0I2"/>
<name>A0A413T0I2_9BACT</name>
<dbReference type="PANTHER" id="PTHR12815:SF47">
    <property type="entry name" value="TRANSLOCATION AND ASSEMBLY MODULE SUBUNIT TAMA"/>
    <property type="match status" value="1"/>
</dbReference>
<comment type="subcellular location">
    <subcellularLocation>
        <location evidence="1">Membrane</location>
    </subcellularLocation>
</comment>
<evidence type="ECO:0000256" key="1">
    <source>
        <dbReference type="ARBA" id="ARBA00004370"/>
    </source>
</evidence>
<evidence type="ECO:0000256" key="4">
    <source>
        <dbReference type="ARBA" id="ARBA00023136"/>
    </source>
</evidence>
<dbReference type="Gene3D" id="2.40.160.50">
    <property type="entry name" value="membrane protein fhac: a member of the omp85/tpsb transporter family"/>
    <property type="match status" value="1"/>
</dbReference>
<comment type="caution">
    <text evidence="8">The sequence shown here is derived from an EMBL/GenBank/DDBJ whole genome shotgun (WGS) entry which is preliminary data.</text>
</comment>
<evidence type="ECO:0000256" key="2">
    <source>
        <dbReference type="ARBA" id="ARBA00022692"/>
    </source>
</evidence>
<dbReference type="InterPro" id="IPR000184">
    <property type="entry name" value="Bac_surfAg_D15"/>
</dbReference>
<dbReference type="InterPro" id="IPR039910">
    <property type="entry name" value="D15-like"/>
</dbReference>
<evidence type="ECO:0000313" key="9">
    <source>
        <dbReference type="Proteomes" id="UP000283855"/>
    </source>
</evidence>
<dbReference type="PROSITE" id="PS51257">
    <property type="entry name" value="PROKAR_LIPOPROTEIN"/>
    <property type="match status" value="1"/>
</dbReference>
<keyword evidence="4" id="KW-0472">Membrane</keyword>
<evidence type="ECO:0000256" key="5">
    <source>
        <dbReference type="ARBA" id="ARBA00023237"/>
    </source>
</evidence>
<keyword evidence="2" id="KW-0812">Transmembrane</keyword>